<evidence type="ECO:0000313" key="2">
    <source>
        <dbReference type="EMBL" id="KYJ86144.1"/>
    </source>
</evidence>
<proteinExistence type="predicted"/>
<comment type="caution">
    <text evidence="2">The sequence shown here is derived from an EMBL/GenBank/DDBJ whole genome shotgun (WGS) entry which is preliminary data.</text>
</comment>
<dbReference type="SUPFAM" id="SSF160387">
    <property type="entry name" value="NosL/MerB-like"/>
    <property type="match status" value="1"/>
</dbReference>
<evidence type="ECO:0000256" key="1">
    <source>
        <dbReference type="SAM" id="SignalP"/>
    </source>
</evidence>
<sequence>MKKLFLALLALGMLVSFSQAEMKCQAGKCGAAMKAPAQGKKMMKMFQAVPRGQATLLQEGKAKAFCPQCGMTLPMFYKTNHAATVDGKVKQYCSMHCLVEDMQNGAKPTDIKVVDVESLKFIDASKAFYVVGSSKKGTMTMVSKYAFASKEAAEAFAKANGGRVTDFAGAMAEAKKDFAKESEMLSKKQAMMAQKGEMIYGKMCQKTDKKFSTVAEAKAFIIDSGLCQGLKGKQLQAVGLYLKNR</sequence>
<dbReference type="STRING" id="1630136.AS592_01920"/>
<dbReference type="PANTHER" id="PTHR41247">
    <property type="entry name" value="HTH-TYPE TRANSCRIPTIONAL REPRESSOR YCNK"/>
    <property type="match status" value="1"/>
</dbReference>
<dbReference type="RefSeq" id="WP_067331577.1">
    <property type="nucleotide sequence ID" value="NZ_LNKT01000045.1"/>
</dbReference>
<evidence type="ECO:0000313" key="3">
    <source>
        <dbReference type="Proteomes" id="UP000075359"/>
    </source>
</evidence>
<keyword evidence="3" id="KW-1185">Reference proteome</keyword>
<dbReference type="OrthoDB" id="982633at2"/>
<dbReference type="AlphaFoldDB" id="A0A151CF95"/>
<keyword evidence="1" id="KW-0732">Signal</keyword>
<protein>
    <recommendedName>
        <fullName evidence="4">NosL family protein</fullName>
    </recommendedName>
</protein>
<name>A0A151CF95_9BACT</name>
<gene>
    <name evidence="2" type="ORF">AS592_01920</name>
</gene>
<dbReference type="EMBL" id="LNKT01000045">
    <property type="protein sequence ID" value="KYJ86144.1"/>
    <property type="molecule type" value="Genomic_DNA"/>
</dbReference>
<feature type="signal peptide" evidence="1">
    <location>
        <begin position="1"/>
        <end position="20"/>
    </location>
</feature>
<dbReference type="Pfam" id="PF05573">
    <property type="entry name" value="NosL"/>
    <property type="match status" value="1"/>
</dbReference>
<dbReference type="InterPro" id="IPR008719">
    <property type="entry name" value="N2O_reductase_NosL"/>
</dbReference>
<dbReference type="Gene3D" id="3.30.70.2050">
    <property type="match status" value="1"/>
</dbReference>
<dbReference type="PANTHER" id="PTHR41247:SF1">
    <property type="entry name" value="HTH-TYPE TRANSCRIPTIONAL REPRESSOR YCNK"/>
    <property type="match status" value="1"/>
</dbReference>
<accession>A0A151CF95</accession>
<evidence type="ECO:0008006" key="4">
    <source>
        <dbReference type="Google" id="ProtNLM"/>
    </source>
</evidence>
<dbReference type="Proteomes" id="UP000075359">
    <property type="component" value="Unassembled WGS sequence"/>
</dbReference>
<feature type="chain" id="PRO_5007578438" description="NosL family protein" evidence="1">
    <location>
        <begin position="21"/>
        <end position="245"/>
    </location>
</feature>
<organism evidence="2 3">
    <name type="scientific">Sulfurovum riftiae</name>
    <dbReference type="NCBI Taxonomy" id="1630136"/>
    <lineage>
        <taxon>Bacteria</taxon>
        <taxon>Pseudomonadati</taxon>
        <taxon>Campylobacterota</taxon>
        <taxon>Epsilonproteobacteria</taxon>
        <taxon>Campylobacterales</taxon>
        <taxon>Sulfurovaceae</taxon>
        <taxon>Sulfurovum</taxon>
    </lineage>
</organism>
<reference evidence="2 3" key="1">
    <citation type="submission" date="2015-11" db="EMBL/GenBank/DDBJ databases">
        <title>Draft genome of Sulfurovum riftiae 1812E, a member of the Epsilonproteobacteria isolated from the tube of the deep-sea hydrothermal vent tubewom Riftia pachyptila.</title>
        <authorList>
            <person name="Vetriani C."/>
            <person name="Giovannelli D."/>
        </authorList>
    </citation>
    <scope>NUCLEOTIDE SEQUENCE [LARGE SCALE GENOMIC DNA]</scope>
    <source>
        <strain evidence="2 3">1812E</strain>
    </source>
</reference>